<evidence type="ECO:0000256" key="3">
    <source>
        <dbReference type="ARBA" id="ARBA00022989"/>
    </source>
</evidence>
<dbReference type="GO" id="GO:0016020">
    <property type="term" value="C:membrane"/>
    <property type="evidence" value="ECO:0007669"/>
    <property type="project" value="UniProtKB-SubCell"/>
</dbReference>
<feature type="transmembrane region" description="Helical" evidence="6">
    <location>
        <begin position="172"/>
        <end position="190"/>
    </location>
</feature>
<feature type="region of interest" description="Disordered" evidence="5">
    <location>
        <begin position="276"/>
        <end position="297"/>
    </location>
</feature>
<feature type="transmembrane region" description="Helical" evidence="6">
    <location>
        <begin position="228"/>
        <end position="250"/>
    </location>
</feature>
<dbReference type="InterPro" id="IPR000620">
    <property type="entry name" value="EamA_dom"/>
</dbReference>
<comment type="subcellular location">
    <subcellularLocation>
        <location evidence="1">Membrane</location>
        <topology evidence="1">Multi-pass membrane protein</topology>
    </subcellularLocation>
</comment>
<evidence type="ECO:0000256" key="5">
    <source>
        <dbReference type="SAM" id="MobiDB-lite"/>
    </source>
</evidence>
<dbReference type="Proteomes" id="UP000020218">
    <property type="component" value="Unassembled WGS sequence"/>
</dbReference>
<evidence type="ECO:0000256" key="1">
    <source>
        <dbReference type="ARBA" id="ARBA00004141"/>
    </source>
</evidence>
<keyword evidence="4 6" id="KW-0472">Membrane</keyword>
<reference evidence="8" key="1">
    <citation type="submission" date="2014-02" db="EMBL/GenBank/DDBJ databases">
        <title>Expanding our view of genomic diversity in Candidatus Accumulibacter clades.</title>
        <authorList>
            <person name="Skennerton C.T."/>
            <person name="Barr J.J."/>
            <person name="Slater F.R."/>
            <person name="Bond P.L."/>
            <person name="Tyson G.W."/>
        </authorList>
    </citation>
    <scope>NUCLEOTIDE SEQUENCE [LARGE SCALE GENOMIC DNA]</scope>
</reference>
<feature type="transmembrane region" description="Helical" evidence="6">
    <location>
        <begin position="142"/>
        <end position="160"/>
    </location>
</feature>
<evidence type="ECO:0000259" key="7">
    <source>
        <dbReference type="Pfam" id="PF00892"/>
    </source>
</evidence>
<comment type="caution">
    <text evidence="8">The sequence shown here is derived from an EMBL/GenBank/DDBJ whole genome shotgun (WGS) entry which is preliminary data.</text>
</comment>
<feature type="transmembrane region" description="Helical" evidence="6">
    <location>
        <begin position="33"/>
        <end position="52"/>
    </location>
</feature>
<dbReference type="SUPFAM" id="SSF103481">
    <property type="entry name" value="Multidrug resistance efflux transporter EmrE"/>
    <property type="match status" value="2"/>
</dbReference>
<sequence length="297" mass="32071">MQSLWMVLASLFFACMGVCVKLAAASHSVEEIVFYRSVLSLLVMFVIIRLRGVPLRTPQWRWQISRGALGFAALLAYFWAITLLPLATAVTLNYTSAIFLATYLAVAGQRPTTGVFFALLLGLAGVGLLLRPSWSADQLPAAVLGLASGVLAGMAYFSVRELGLRGEPESRTVFYFSLVSSLGATCWLAFSRLHPIDLRSGSLLFGVAAFATAAQLAMTRAYAASRPLLSAALAYTTVIFASFFGFLIWHETLDRGSWLAIGLIVLSGVAATRLSAPSRGRPRGIQREGKVRARKLS</sequence>
<dbReference type="EMBL" id="JFAX01000010">
    <property type="protein sequence ID" value="EXI67445.1"/>
    <property type="molecule type" value="Genomic_DNA"/>
</dbReference>
<evidence type="ECO:0000256" key="6">
    <source>
        <dbReference type="SAM" id="Phobius"/>
    </source>
</evidence>
<feature type="transmembrane region" description="Helical" evidence="6">
    <location>
        <begin position="256"/>
        <end position="276"/>
    </location>
</feature>
<accession>A0A011NSE2</accession>
<evidence type="ECO:0000313" key="8">
    <source>
        <dbReference type="EMBL" id="EXI67445.1"/>
    </source>
</evidence>
<feature type="domain" description="EamA" evidence="7">
    <location>
        <begin position="4"/>
        <end position="130"/>
    </location>
</feature>
<keyword evidence="3 6" id="KW-1133">Transmembrane helix</keyword>
<keyword evidence="2 6" id="KW-0812">Transmembrane</keyword>
<protein>
    <submittedName>
        <fullName evidence="8">Carboxylate/amino acid/amine transporter</fullName>
    </submittedName>
</protein>
<evidence type="ECO:0000256" key="2">
    <source>
        <dbReference type="ARBA" id="ARBA00022692"/>
    </source>
</evidence>
<dbReference type="PANTHER" id="PTHR22911">
    <property type="entry name" value="ACYL-MALONYL CONDENSING ENZYME-RELATED"/>
    <property type="match status" value="1"/>
</dbReference>
<dbReference type="PANTHER" id="PTHR22911:SF6">
    <property type="entry name" value="SOLUTE CARRIER FAMILY 35 MEMBER G1"/>
    <property type="match status" value="1"/>
</dbReference>
<dbReference type="PATRIC" id="fig|1454001.3.peg.2043"/>
<organism evidence="8 9">
    <name type="scientific">Candidatus Accumulibacter adjunctus</name>
    <dbReference type="NCBI Taxonomy" id="1454001"/>
    <lineage>
        <taxon>Bacteria</taxon>
        <taxon>Pseudomonadati</taxon>
        <taxon>Pseudomonadota</taxon>
        <taxon>Betaproteobacteria</taxon>
        <taxon>Candidatus Accumulibacter</taxon>
    </lineage>
</organism>
<proteinExistence type="predicted"/>
<dbReference type="InterPro" id="IPR037185">
    <property type="entry name" value="EmrE-like"/>
</dbReference>
<dbReference type="Pfam" id="PF00892">
    <property type="entry name" value="EamA"/>
    <property type="match status" value="2"/>
</dbReference>
<evidence type="ECO:0000256" key="4">
    <source>
        <dbReference type="ARBA" id="ARBA00023136"/>
    </source>
</evidence>
<keyword evidence="9" id="KW-1185">Reference proteome</keyword>
<dbReference type="STRING" id="1454001.AW08_02001"/>
<name>A0A011NSE2_9PROT</name>
<dbReference type="AlphaFoldDB" id="A0A011NSE2"/>
<gene>
    <name evidence="8" type="ORF">AW08_02001</name>
</gene>
<feature type="transmembrane region" description="Helical" evidence="6">
    <location>
        <begin position="202"/>
        <end position="221"/>
    </location>
</feature>
<feature type="transmembrane region" description="Helical" evidence="6">
    <location>
        <begin position="113"/>
        <end position="130"/>
    </location>
</feature>
<evidence type="ECO:0000313" key="9">
    <source>
        <dbReference type="Proteomes" id="UP000020218"/>
    </source>
</evidence>
<feature type="domain" description="EamA" evidence="7">
    <location>
        <begin position="141"/>
        <end position="267"/>
    </location>
</feature>